<dbReference type="Gene3D" id="2.40.30.10">
    <property type="entry name" value="Translation factors"/>
    <property type="match status" value="1"/>
</dbReference>
<dbReference type="InterPro" id="IPR017938">
    <property type="entry name" value="Riboflavin_synthase-like_b-brl"/>
</dbReference>
<keyword evidence="7" id="KW-1185">Reference proteome</keyword>
<dbReference type="PRINTS" id="PR00371">
    <property type="entry name" value="FPNCR"/>
</dbReference>
<reference evidence="7" key="2">
    <citation type="journal article" date="2018" name="BMC Genomics">
        <title>A manually annotated Actinidia chinensis var. chinensis (kiwifruit) genome highlights the challenges associated with draft genomes and gene prediction in plants.</title>
        <authorList>
            <person name="Pilkington S.M."/>
            <person name="Crowhurst R."/>
            <person name="Hilario E."/>
            <person name="Nardozza S."/>
            <person name="Fraser L."/>
            <person name="Peng Y."/>
            <person name="Gunaseelan K."/>
            <person name="Simpson R."/>
            <person name="Tahir J."/>
            <person name="Deroles S.C."/>
            <person name="Templeton K."/>
            <person name="Luo Z."/>
            <person name="Davy M."/>
            <person name="Cheng C."/>
            <person name="McNeilage M."/>
            <person name="Scaglione D."/>
            <person name="Liu Y."/>
            <person name="Zhang Q."/>
            <person name="Datson P."/>
            <person name="De Silva N."/>
            <person name="Gardiner S.E."/>
            <person name="Bassett H."/>
            <person name="Chagne D."/>
            <person name="McCallum J."/>
            <person name="Dzierzon H."/>
            <person name="Deng C."/>
            <person name="Wang Y.Y."/>
            <person name="Barron L."/>
            <person name="Manako K."/>
            <person name="Bowen J."/>
            <person name="Foster T.M."/>
            <person name="Erridge Z.A."/>
            <person name="Tiffin H."/>
            <person name="Waite C.N."/>
            <person name="Davies K.M."/>
            <person name="Grierson E.P."/>
            <person name="Laing W.A."/>
            <person name="Kirk R."/>
            <person name="Chen X."/>
            <person name="Wood M."/>
            <person name="Montefiori M."/>
            <person name="Brummell D.A."/>
            <person name="Schwinn K.E."/>
            <person name="Catanach A."/>
            <person name="Fullerton C."/>
            <person name="Li D."/>
            <person name="Meiyalaghan S."/>
            <person name="Nieuwenhuizen N."/>
            <person name="Read N."/>
            <person name="Prakash R."/>
            <person name="Hunter D."/>
            <person name="Zhang H."/>
            <person name="McKenzie M."/>
            <person name="Knabel M."/>
            <person name="Harris A."/>
            <person name="Allan A.C."/>
            <person name="Gleave A."/>
            <person name="Chen A."/>
            <person name="Janssen B.J."/>
            <person name="Plunkett B."/>
            <person name="Ampomah-Dwamena C."/>
            <person name="Voogd C."/>
            <person name="Leif D."/>
            <person name="Lafferty D."/>
            <person name="Souleyre E.J.F."/>
            <person name="Varkonyi-Gasic E."/>
            <person name="Gambi F."/>
            <person name="Hanley J."/>
            <person name="Yao J.L."/>
            <person name="Cheung J."/>
            <person name="David K.M."/>
            <person name="Warren B."/>
            <person name="Marsh K."/>
            <person name="Snowden K.C."/>
            <person name="Lin-Wang K."/>
            <person name="Brian L."/>
            <person name="Martinez-Sanchez M."/>
            <person name="Wang M."/>
            <person name="Ileperuma N."/>
            <person name="Macnee N."/>
            <person name="Campin R."/>
            <person name="McAtee P."/>
            <person name="Drummond R.S.M."/>
            <person name="Espley R.V."/>
            <person name="Ireland H.S."/>
            <person name="Wu R."/>
            <person name="Atkinson R.G."/>
            <person name="Karunairetnam S."/>
            <person name="Bulley S."/>
            <person name="Chunkath S."/>
            <person name="Hanley Z."/>
            <person name="Storey R."/>
            <person name="Thrimawithana A.H."/>
            <person name="Thomson S."/>
            <person name="David C."/>
            <person name="Testolin R."/>
            <person name="Huang H."/>
            <person name="Hellens R.P."/>
            <person name="Schaffer R.J."/>
        </authorList>
    </citation>
    <scope>NUCLEOTIDE SEQUENCE [LARGE SCALE GENOMIC DNA]</scope>
    <source>
        <strain evidence="7">cv. Red5</strain>
    </source>
</reference>
<dbReference type="SUPFAM" id="SSF63380">
    <property type="entry name" value="Riboflavin synthase domain-like"/>
    <property type="match status" value="1"/>
</dbReference>
<dbReference type="Gramene" id="PSR85001">
    <property type="protein sequence ID" value="PSR85001"/>
    <property type="gene ID" value="CEY00_Acc32977"/>
</dbReference>
<organism evidence="6 7">
    <name type="scientific">Actinidia chinensis var. chinensis</name>
    <name type="common">Chinese soft-hair kiwi</name>
    <dbReference type="NCBI Taxonomy" id="1590841"/>
    <lineage>
        <taxon>Eukaryota</taxon>
        <taxon>Viridiplantae</taxon>
        <taxon>Streptophyta</taxon>
        <taxon>Embryophyta</taxon>
        <taxon>Tracheophyta</taxon>
        <taxon>Spermatophyta</taxon>
        <taxon>Magnoliopsida</taxon>
        <taxon>eudicotyledons</taxon>
        <taxon>Gunneridae</taxon>
        <taxon>Pentapetalae</taxon>
        <taxon>asterids</taxon>
        <taxon>Ericales</taxon>
        <taxon>Actinidiaceae</taxon>
        <taxon>Actinidia</taxon>
    </lineage>
</organism>
<dbReference type="GO" id="GO:0016491">
    <property type="term" value="F:oxidoreductase activity"/>
    <property type="evidence" value="ECO:0007669"/>
    <property type="project" value="UniProtKB-KW"/>
</dbReference>
<dbReference type="InterPro" id="IPR015701">
    <property type="entry name" value="FNR"/>
</dbReference>
<keyword evidence="2" id="KW-0285">Flavoprotein</keyword>
<evidence type="ECO:0000313" key="7">
    <source>
        <dbReference type="Proteomes" id="UP000241394"/>
    </source>
</evidence>
<evidence type="ECO:0000256" key="3">
    <source>
        <dbReference type="ARBA" id="ARBA00022827"/>
    </source>
</evidence>
<protein>
    <submittedName>
        <fullName evidence="6">Ferredoxin--NADP reductase, root isozyme 2 like</fullName>
    </submittedName>
</protein>
<evidence type="ECO:0000256" key="4">
    <source>
        <dbReference type="ARBA" id="ARBA00022857"/>
    </source>
</evidence>
<gene>
    <name evidence="6" type="ORF">CEY00_Acc32977</name>
</gene>
<dbReference type="InterPro" id="IPR039261">
    <property type="entry name" value="FNR_nucleotide-bd"/>
</dbReference>
<dbReference type="STRING" id="1590841.A0A2R6P411"/>
<evidence type="ECO:0000256" key="1">
    <source>
        <dbReference type="ARBA" id="ARBA00001974"/>
    </source>
</evidence>
<comment type="cofactor">
    <cofactor evidence="1">
        <name>FAD</name>
        <dbReference type="ChEBI" id="CHEBI:57692"/>
    </cofactor>
</comment>
<dbReference type="Proteomes" id="UP000241394">
    <property type="component" value="Chromosome LG29"/>
</dbReference>
<evidence type="ECO:0000256" key="2">
    <source>
        <dbReference type="ARBA" id="ARBA00022630"/>
    </source>
</evidence>
<keyword evidence="4" id="KW-0521">NADP</keyword>
<comment type="caution">
    <text evidence="6">The sequence shown here is derived from an EMBL/GenBank/DDBJ whole genome shotgun (WGS) entry which is preliminary data.</text>
</comment>
<reference evidence="6 7" key="1">
    <citation type="submission" date="2017-07" db="EMBL/GenBank/DDBJ databases">
        <title>An improved, manually edited Actinidia chinensis var. chinensis (kiwifruit) genome highlights the challenges associated with draft genomes and gene prediction in plants.</title>
        <authorList>
            <person name="Pilkington S."/>
            <person name="Crowhurst R."/>
            <person name="Hilario E."/>
            <person name="Nardozza S."/>
            <person name="Fraser L."/>
            <person name="Peng Y."/>
            <person name="Gunaseelan K."/>
            <person name="Simpson R."/>
            <person name="Tahir J."/>
            <person name="Deroles S."/>
            <person name="Templeton K."/>
            <person name="Luo Z."/>
            <person name="Davy M."/>
            <person name="Cheng C."/>
            <person name="Mcneilage M."/>
            <person name="Scaglione D."/>
            <person name="Liu Y."/>
            <person name="Zhang Q."/>
            <person name="Datson P."/>
            <person name="De Silva N."/>
            <person name="Gardiner S."/>
            <person name="Bassett H."/>
            <person name="Chagne D."/>
            <person name="Mccallum J."/>
            <person name="Dzierzon H."/>
            <person name="Deng C."/>
            <person name="Wang Y.-Y."/>
            <person name="Barron N."/>
            <person name="Manako K."/>
            <person name="Bowen J."/>
            <person name="Foster T."/>
            <person name="Erridge Z."/>
            <person name="Tiffin H."/>
            <person name="Waite C."/>
            <person name="Davies K."/>
            <person name="Grierson E."/>
            <person name="Laing W."/>
            <person name="Kirk R."/>
            <person name="Chen X."/>
            <person name="Wood M."/>
            <person name="Montefiori M."/>
            <person name="Brummell D."/>
            <person name="Schwinn K."/>
            <person name="Catanach A."/>
            <person name="Fullerton C."/>
            <person name="Li D."/>
            <person name="Meiyalaghan S."/>
            <person name="Nieuwenhuizen N."/>
            <person name="Read N."/>
            <person name="Prakash R."/>
            <person name="Hunter D."/>
            <person name="Zhang H."/>
            <person name="Mckenzie M."/>
            <person name="Knabel M."/>
            <person name="Harris A."/>
            <person name="Allan A."/>
            <person name="Chen A."/>
            <person name="Janssen B."/>
            <person name="Plunkett B."/>
            <person name="Dwamena C."/>
            <person name="Voogd C."/>
            <person name="Leif D."/>
            <person name="Lafferty D."/>
            <person name="Souleyre E."/>
            <person name="Varkonyi-Gasic E."/>
            <person name="Gambi F."/>
            <person name="Hanley J."/>
            <person name="Yao J.-L."/>
            <person name="Cheung J."/>
            <person name="David K."/>
            <person name="Warren B."/>
            <person name="Marsh K."/>
            <person name="Snowden K."/>
            <person name="Lin-Wang K."/>
            <person name="Brian L."/>
            <person name="Martinez-Sanchez M."/>
            <person name="Wang M."/>
            <person name="Ileperuma N."/>
            <person name="Macnee N."/>
            <person name="Campin R."/>
            <person name="Mcatee P."/>
            <person name="Drummond R."/>
            <person name="Espley R."/>
            <person name="Ireland H."/>
            <person name="Wu R."/>
            <person name="Atkinson R."/>
            <person name="Karunairetnam S."/>
            <person name="Bulley S."/>
            <person name="Chunkath S."/>
            <person name="Hanley Z."/>
            <person name="Storey R."/>
            <person name="Thrimawithana A."/>
            <person name="Thomson S."/>
            <person name="David C."/>
            <person name="Testolin R."/>
        </authorList>
    </citation>
    <scope>NUCLEOTIDE SEQUENCE [LARGE SCALE GENOMIC DNA]</scope>
    <source>
        <strain evidence="7">cv. Red5</strain>
        <tissue evidence="6">Young leaf</tissue>
    </source>
</reference>
<keyword evidence="5" id="KW-0560">Oxidoreductase</keyword>
<evidence type="ECO:0000256" key="5">
    <source>
        <dbReference type="ARBA" id="ARBA00023002"/>
    </source>
</evidence>
<dbReference type="OrthoDB" id="1688044at2759"/>
<proteinExistence type="predicted"/>
<dbReference type="PANTHER" id="PTHR43314">
    <property type="match status" value="1"/>
</dbReference>
<dbReference type="EMBL" id="NKQK01000029">
    <property type="protein sequence ID" value="PSR85001.1"/>
    <property type="molecule type" value="Genomic_DNA"/>
</dbReference>
<accession>A0A2R6P411</accession>
<dbReference type="SUPFAM" id="SSF52343">
    <property type="entry name" value="Ferredoxin reductase-like, C-terminal NADP-linked domain"/>
    <property type="match status" value="1"/>
</dbReference>
<dbReference type="AlphaFoldDB" id="A0A2R6P411"/>
<name>A0A2R6P411_ACTCC</name>
<keyword evidence="3" id="KW-0274">FAD</keyword>
<sequence length="110" mass="11862">MSFWRMSPSLSISTSIRLSGDLSLRYGDFFDGKTASLCVRRAIYYDLKTGKEDPSKNGVCSNFLCDSMPGDKIKVTGPSGKIMLLLEDDPNATHIMIATGTGMAPFGGSL</sequence>
<evidence type="ECO:0000313" key="6">
    <source>
        <dbReference type="EMBL" id="PSR85001.1"/>
    </source>
</evidence>
<dbReference type="InParanoid" id="A0A2R6P411"/>
<dbReference type="InterPro" id="IPR001709">
    <property type="entry name" value="Flavoprot_Pyr_Nucl_cyt_Rdtase"/>
</dbReference>
<dbReference type="OMA" id="WRMSPSL"/>